<name>A0A926D4U4_9FIRM</name>
<organism evidence="3 4">
    <name type="scientific">Gehongia tenuis</name>
    <dbReference type="NCBI Taxonomy" id="2763655"/>
    <lineage>
        <taxon>Bacteria</taxon>
        <taxon>Bacillati</taxon>
        <taxon>Bacillota</taxon>
        <taxon>Clostridia</taxon>
        <taxon>Christensenellales</taxon>
        <taxon>Christensenellaceae</taxon>
        <taxon>Gehongia</taxon>
    </lineage>
</organism>
<evidence type="ECO:0000313" key="4">
    <source>
        <dbReference type="Proteomes" id="UP000623172"/>
    </source>
</evidence>
<gene>
    <name evidence="3" type="ORF">H8696_06235</name>
</gene>
<keyword evidence="4" id="KW-1185">Reference proteome</keyword>
<evidence type="ECO:0000256" key="2">
    <source>
        <dbReference type="SAM" id="SignalP"/>
    </source>
</evidence>
<proteinExistence type="predicted"/>
<dbReference type="PANTHER" id="PTHR34387:SF1">
    <property type="entry name" value="PERIPLASMIC IMMUNOGENIC PROTEIN"/>
    <property type="match status" value="1"/>
</dbReference>
<dbReference type="AlphaFoldDB" id="A0A926D4U4"/>
<dbReference type="Pfam" id="PF04402">
    <property type="entry name" value="SIMPL"/>
    <property type="match status" value="1"/>
</dbReference>
<evidence type="ECO:0000256" key="1">
    <source>
        <dbReference type="SAM" id="MobiDB-lite"/>
    </source>
</evidence>
<dbReference type="PROSITE" id="PS51257">
    <property type="entry name" value="PROKAR_LIPOPROTEIN"/>
    <property type="match status" value="1"/>
</dbReference>
<evidence type="ECO:0000313" key="3">
    <source>
        <dbReference type="EMBL" id="MBC8531444.1"/>
    </source>
</evidence>
<dbReference type="Gene3D" id="3.30.110.170">
    <property type="entry name" value="Protein of unknown function (DUF541), domain 1"/>
    <property type="match status" value="1"/>
</dbReference>
<dbReference type="GO" id="GO:0006974">
    <property type="term" value="P:DNA damage response"/>
    <property type="evidence" value="ECO:0007669"/>
    <property type="project" value="TreeGrafter"/>
</dbReference>
<keyword evidence="2" id="KW-0732">Signal</keyword>
<dbReference type="InterPro" id="IPR052022">
    <property type="entry name" value="26kDa_periplasmic_antigen"/>
</dbReference>
<dbReference type="InterPro" id="IPR007497">
    <property type="entry name" value="SIMPL/DUF541"/>
</dbReference>
<dbReference type="RefSeq" id="WP_249316034.1">
    <property type="nucleotide sequence ID" value="NZ_JACRSR010000002.1"/>
</dbReference>
<dbReference type="Proteomes" id="UP000623172">
    <property type="component" value="Unassembled WGS sequence"/>
</dbReference>
<protein>
    <submittedName>
        <fullName evidence="3">SIMPL domain-containing protein</fullName>
    </submittedName>
</protein>
<accession>A0A926D4U4</accession>
<feature type="signal peptide" evidence="2">
    <location>
        <begin position="1"/>
        <end position="21"/>
    </location>
</feature>
<dbReference type="PANTHER" id="PTHR34387">
    <property type="entry name" value="SLR1258 PROTEIN"/>
    <property type="match status" value="1"/>
</dbReference>
<dbReference type="Gene3D" id="3.30.70.2970">
    <property type="entry name" value="Protein of unknown function (DUF541), domain 2"/>
    <property type="match status" value="1"/>
</dbReference>
<reference evidence="3" key="1">
    <citation type="submission" date="2020-08" db="EMBL/GenBank/DDBJ databases">
        <title>Genome public.</title>
        <authorList>
            <person name="Liu C."/>
            <person name="Sun Q."/>
        </authorList>
    </citation>
    <scope>NUCLEOTIDE SEQUENCE</scope>
    <source>
        <strain evidence="3">NSJ-53</strain>
    </source>
</reference>
<feature type="region of interest" description="Disordered" evidence="1">
    <location>
        <begin position="28"/>
        <end position="50"/>
    </location>
</feature>
<dbReference type="EMBL" id="JACRSR010000002">
    <property type="protein sequence ID" value="MBC8531444.1"/>
    <property type="molecule type" value="Genomic_DNA"/>
</dbReference>
<feature type="chain" id="PRO_5038952371" evidence="2">
    <location>
        <begin position="22"/>
        <end position="260"/>
    </location>
</feature>
<sequence length="260" mass="27351">MMKKKVALSIAAMVIAVLALGGCGAEPGESASAMGGTSTPDPSPVVEPVNNKALEGNTTLSVRGEYTMYVDPDVGYATVGVVTTGKEAKAAQEENTQRMQAVMEAAKAAGIAEEDIQTSNVSIYPNYGSNGRDIVGYEVRNTVELKIRDTGKVGEALDACLGAGANTVDSVWFGLDEKEEHYNTALQNALKNARTKADALTESTGQTIYETLSVVEDGASYVPQYTDYRIAKETAYDGAGAITPSQVQVDAAVTVTYTVR</sequence>
<comment type="caution">
    <text evidence="3">The sequence shown here is derived from an EMBL/GenBank/DDBJ whole genome shotgun (WGS) entry which is preliminary data.</text>
</comment>